<organism evidence="2 3">
    <name type="scientific">Sphaceloma murrayae</name>
    <dbReference type="NCBI Taxonomy" id="2082308"/>
    <lineage>
        <taxon>Eukaryota</taxon>
        <taxon>Fungi</taxon>
        <taxon>Dikarya</taxon>
        <taxon>Ascomycota</taxon>
        <taxon>Pezizomycotina</taxon>
        <taxon>Dothideomycetes</taxon>
        <taxon>Dothideomycetidae</taxon>
        <taxon>Myriangiales</taxon>
        <taxon>Elsinoaceae</taxon>
        <taxon>Sphaceloma</taxon>
    </lineage>
</organism>
<dbReference type="InParanoid" id="A0A2K1QMQ4"/>
<dbReference type="GO" id="GO:0016301">
    <property type="term" value="F:kinase activity"/>
    <property type="evidence" value="ECO:0007669"/>
    <property type="project" value="UniProtKB-KW"/>
</dbReference>
<proteinExistence type="predicted"/>
<sequence>MHLTSLLLPLLPCTSALLIPRAGGPTATPLPPSCTPTSPTTNLTSQAPIGSFRKQHLLYQFHIPLPDATPIAERWQECLEQCNGLEGCVAAYMADGLRAPKNANGAQGEKGRGCLMFDAEMAEGDLGEVKGVRKAKAGNLGCEE</sequence>
<gene>
    <name evidence="2" type="ORF">CAC42_6378</name>
</gene>
<dbReference type="STRING" id="2082308.A0A2K1QMQ4"/>
<keyword evidence="1" id="KW-0732">Signal</keyword>
<evidence type="ECO:0000313" key="3">
    <source>
        <dbReference type="Proteomes" id="UP000243797"/>
    </source>
</evidence>
<feature type="signal peptide" evidence="1">
    <location>
        <begin position="1"/>
        <end position="16"/>
    </location>
</feature>
<reference evidence="2 3" key="1">
    <citation type="submission" date="2017-06" db="EMBL/GenBank/DDBJ databases">
        <title>Draft genome sequence of a variant of Elsinoe murrayae.</title>
        <authorList>
            <person name="Cheng Q."/>
        </authorList>
    </citation>
    <scope>NUCLEOTIDE SEQUENCE [LARGE SCALE GENOMIC DNA]</scope>
    <source>
        <strain evidence="2 3">CQ-2017a</strain>
    </source>
</reference>
<name>A0A2K1QMQ4_9PEZI</name>
<evidence type="ECO:0000313" key="2">
    <source>
        <dbReference type="EMBL" id="PNS16271.1"/>
    </source>
</evidence>
<accession>A0A2K1QMQ4</accession>
<keyword evidence="3" id="KW-1185">Reference proteome</keyword>
<keyword evidence="2" id="KW-0418">Kinase</keyword>
<evidence type="ECO:0000256" key="1">
    <source>
        <dbReference type="SAM" id="SignalP"/>
    </source>
</evidence>
<dbReference type="AlphaFoldDB" id="A0A2K1QMQ4"/>
<feature type="chain" id="PRO_5014438900" evidence="1">
    <location>
        <begin position="17"/>
        <end position="144"/>
    </location>
</feature>
<keyword evidence="2" id="KW-0808">Transferase</keyword>
<dbReference type="Proteomes" id="UP000243797">
    <property type="component" value="Unassembled WGS sequence"/>
</dbReference>
<comment type="caution">
    <text evidence="2">The sequence shown here is derived from an EMBL/GenBank/DDBJ whole genome shotgun (WGS) entry which is preliminary data.</text>
</comment>
<dbReference type="EMBL" id="NKHZ01000058">
    <property type="protein sequence ID" value="PNS16271.1"/>
    <property type="molecule type" value="Genomic_DNA"/>
</dbReference>
<dbReference type="OrthoDB" id="3938895at2759"/>
<protein>
    <submittedName>
        <fullName evidence="2">Protein kinase rad3</fullName>
    </submittedName>
</protein>